<dbReference type="EMBL" id="LNFO01000249">
    <property type="protein sequence ID" value="KUG01662.1"/>
    <property type="molecule type" value="Genomic_DNA"/>
</dbReference>
<evidence type="ECO:0000259" key="8">
    <source>
        <dbReference type="Pfam" id="PF18634"/>
    </source>
</evidence>
<name>A0A0W8DZ98_PHYNI</name>
<evidence type="ECO:0000256" key="1">
    <source>
        <dbReference type="ARBA" id="ARBA00004340"/>
    </source>
</evidence>
<keyword evidence="6" id="KW-0843">Virulence</keyword>
<keyword evidence="4" id="KW-0964">Secreted</keyword>
<dbReference type="InterPro" id="IPR054463">
    <property type="entry name" value="PexRD54_WY"/>
</dbReference>
<dbReference type="AlphaFoldDB" id="A0A0W8DZ98"/>
<evidence type="ECO:0000256" key="6">
    <source>
        <dbReference type="ARBA" id="ARBA00023026"/>
    </source>
</evidence>
<keyword evidence="5 7" id="KW-0732">Signal</keyword>
<feature type="domain" description="RxLR effector PexRD54 WY" evidence="9">
    <location>
        <begin position="197"/>
        <end position="232"/>
    </location>
</feature>
<evidence type="ECO:0000259" key="9">
    <source>
        <dbReference type="Pfam" id="PF22748"/>
    </source>
</evidence>
<reference evidence="10 11" key="1">
    <citation type="submission" date="2015-11" db="EMBL/GenBank/DDBJ databases">
        <title>Genomes and virulence difference between two physiological races of Phytophthora nicotianae.</title>
        <authorList>
            <person name="Liu H."/>
            <person name="Ma X."/>
            <person name="Yu H."/>
            <person name="Fang D."/>
            <person name="Li Y."/>
            <person name="Wang X."/>
            <person name="Wang W."/>
            <person name="Dong Y."/>
            <person name="Xiao B."/>
        </authorList>
    </citation>
    <scope>NUCLEOTIDE SEQUENCE [LARGE SCALE GENOMIC DNA]</scope>
    <source>
        <strain evidence="11">race 0</strain>
    </source>
</reference>
<comment type="similarity">
    <text evidence="3">Belongs to the RxLR effector family.</text>
</comment>
<evidence type="ECO:0000256" key="2">
    <source>
        <dbReference type="ARBA" id="ARBA00004613"/>
    </source>
</evidence>
<gene>
    <name evidence="10" type="ORF">AM587_10009719</name>
</gene>
<feature type="signal peptide" evidence="7">
    <location>
        <begin position="1"/>
        <end position="19"/>
    </location>
</feature>
<evidence type="ECO:0000256" key="3">
    <source>
        <dbReference type="ARBA" id="ARBA00010400"/>
    </source>
</evidence>
<feature type="domain" description="RXLR phytopathogen effector protein WY-domain" evidence="8">
    <location>
        <begin position="235"/>
        <end position="283"/>
    </location>
</feature>
<dbReference type="OrthoDB" id="109324at2759"/>
<accession>A0A0W8DZ98</accession>
<dbReference type="GO" id="GO:0043657">
    <property type="term" value="C:host cell"/>
    <property type="evidence" value="ECO:0007669"/>
    <property type="project" value="UniProtKB-SubCell"/>
</dbReference>
<dbReference type="Pfam" id="PF18634">
    <property type="entry name" value="RXLR_WY"/>
    <property type="match status" value="2"/>
</dbReference>
<dbReference type="Pfam" id="PF22748">
    <property type="entry name" value="PexRD54_WY"/>
    <property type="match status" value="3"/>
</dbReference>
<dbReference type="GO" id="GO:0005576">
    <property type="term" value="C:extracellular region"/>
    <property type="evidence" value="ECO:0007669"/>
    <property type="project" value="UniProtKB-SubCell"/>
</dbReference>
<proteinExistence type="inferred from homology"/>
<evidence type="ECO:0000256" key="7">
    <source>
        <dbReference type="SAM" id="SignalP"/>
    </source>
</evidence>
<evidence type="ECO:0000256" key="4">
    <source>
        <dbReference type="ARBA" id="ARBA00022525"/>
    </source>
</evidence>
<organism evidence="10 11">
    <name type="scientific">Phytophthora nicotianae</name>
    <name type="common">Potato buckeye rot agent</name>
    <name type="synonym">Phytophthora parasitica</name>
    <dbReference type="NCBI Taxonomy" id="4792"/>
    <lineage>
        <taxon>Eukaryota</taxon>
        <taxon>Sar</taxon>
        <taxon>Stramenopiles</taxon>
        <taxon>Oomycota</taxon>
        <taxon>Peronosporomycetes</taxon>
        <taxon>Peronosporales</taxon>
        <taxon>Peronosporaceae</taxon>
        <taxon>Phytophthora</taxon>
    </lineage>
</organism>
<protein>
    <recommendedName>
        <fullName evidence="12">RxLR effector protein</fullName>
    </recommendedName>
</protein>
<sequence>MRFQSAMILTAAFLAQCLAHPDQAYRPTITTPHVPDSLFKSTVATSSKRFLRFDPAVRDTAGNDEERVGPSWLSIVDDLTQKMTTTALTADEAQLKTWIQSQIHPHELFGILNLGKRAAQLDDNPDFVQWLRLVEAYRAKNGKTKFSDLDIYYLLLRTNSAEQLKTLPEALRQTPGLIKMGRSMEKSLSGEWIRKTLQENTYPTMVYNTLRLKEAGSKLDETPMFRQWLKYVEKYRNEKGALFGNTEMLLLFKNTMPEEDVINLLQRLRSDKGMRSHADKMQRLMFYTSKTSHTTMADVWLKFRETPEEVFNILRLAETTSDAIDDNPLLVQWLKYTQTYREKIDKNAFSDAEAMQYFRKAKLQEPDWELV</sequence>
<evidence type="ECO:0000256" key="5">
    <source>
        <dbReference type="ARBA" id="ARBA00022729"/>
    </source>
</evidence>
<dbReference type="InterPro" id="IPR040786">
    <property type="entry name" value="RXLR_WY"/>
</dbReference>
<dbReference type="Proteomes" id="UP000052943">
    <property type="component" value="Unassembled WGS sequence"/>
</dbReference>
<feature type="domain" description="RXLR phytopathogen effector protein WY-domain" evidence="8">
    <location>
        <begin position="136"/>
        <end position="186"/>
    </location>
</feature>
<comment type="subcellular location">
    <subcellularLocation>
        <location evidence="1">Host cell</location>
    </subcellularLocation>
    <subcellularLocation>
        <location evidence="2">Secreted</location>
    </subcellularLocation>
</comment>
<evidence type="ECO:0000313" key="10">
    <source>
        <dbReference type="EMBL" id="KUG01662.1"/>
    </source>
</evidence>
<comment type="caution">
    <text evidence="10">The sequence shown here is derived from an EMBL/GenBank/DDBJ whole genome shotgun (WGS) entry which is preliminary data.</text>
</comment>
<feature type="chain" id="PRO_5006942075" description="RxLR effector protein" evidence="7">
    <location>
        <begin position="20"/>
        <end position="371"/>
    </location>
</feature>
<evidence type="ECO:0008006" key="12">
    <source>
        <dbReference type="Google" id="ProtNLM"/>
    </source>
</evidence>
<dbReference type="STRING" id="4790.A0A0W8DZ98"/>
<feature type="domain" description="RxLR effector PexRD54 WY" evidence="9">
    <location>
        <begin position="299"/>
        <end position="336"/>
    </location>
</feature>
<evidence type="ECO:0000313" key="11">
    <source>
        <dbReference type="Proteomes" id="UP000052943"/>
    </source>
</evidence>
<feature type="domain" description="RxLR effector PexRD54 WY" evidence="9">
    <location>
        <begin position="94"/>
        <end position="134"/>
    </location>
</feature>